<dbReference type="GO" id="GO:0030148">
    <property type="term" value="P:sphingolipid biosynthetic process"/>
    <property type="evidence" value="ECO:0007669"/>
    <property type="project" value="EnsemblFungi"/>
</dbReference>
<accession>A0A0W0CSR4</accession>
<evidence type="ECO:0000256" key="7">
    <source>
        <dbReference type="ARBA" id="ARBA00038324"/>
    </source>
</evidence>
<dbReference type="SUPFAM" id="SSF48317">
    <property type="entry name" value="Acid phosphatase/Vanadium-dependent haloperoxidase"/>
    <property type="match status" value="1"/>
</dbReference>
<comment type="similarity">
    <text evidence="7">Belongs to the type 2 lipid phosphate phosphatase family.</text>
</comment>
<name>A0A0W0CSR4_CANGB</name>
<dbReference type="Gene3D" id="1.20.144.10">
    <property type="entry name" value="Phosphatidic acid phosphatase type 2/haloperoxidase"/>
    <property type="match status" value="1"/>
</dbReference>
<organism evidence="10 11">
    <name type="scientific">Candida glabrata</name>
    <name type="common">Yeast</name>
    <name type="synonym">Torulopsis glabrata</name>
    <dbReference type="NCBI Taxonomy" id="5478"/>
    <lineage>
        <taxon>Eukaryota</taxon>
        <taxon>Fungi</taxon>
        <taxon>Dikarya</taxon>
        <taxon>Ascomycota</taxon>
        <taxon>Saccharomycotina</taxon>
        <taxon>Saccharomycetes</taxon>
        <taxon>Saccharomycetales</taxon>
        <taxon>Saccharomycetaceae</taxon>
        <taxon>Nakaseomyces</taxon>
    </lineage>
</organism>
<dbReference type="VEuPathDB" id="FungiDB:CAGL0K08272g"/>
<sequence>MSVAATLIEKADLSIEDSNGCNAAKHHLSDPGNHPAEHFKKKMSPLRFKMRQFLTRYTDHQSETLANIQHTLRNPVLDVYFKYSALMGAHTFYIIALPIPIWFGHWELTRDLVYIFGYSIYLSGFLKDYWCLPRPRSPPVERITLSKYTTREYGAPSSHTANATGVSAYFLWRIWVESNFTLTSKALLSIGVMFYYLTLVFGRVYCGMHGLLDLYSGALVGLACFMGRIGFDYLFPTFKASEYNWVPVLSVIVSLFLLYKHIKPVDECPCFEDSVAFIGVVSGLDCSNWLIAKFNLNLVCSFIDFEPKNCLHILARLLVGVLTVIVWKYVISKPLVYFTLVKLVRLKDERKDYHERHEITKLAAECAEHIGVPNIELLGRFIIYAGVPSTVILVCPVIFKALQL</sequence>
<evidence type="ECO:0000256" key="2">
    <source>
        <dbReference type="ARBA" id="ARBA00022692"/>
    </source>
</evidence>
<dbReference type="Proteomes" id="UP000054886">
    <property type="component" value="Unassembled WGS sequence"/>
</dbReference>
<dbReference type="GO" id="GO:0042392">
    <property type="term" value="F:sphingosine-1-phosphate phosphatase activity"/>
    <property type="evidence" value="ECO:0007669"/>
    <property type="project" value="EnsemblFungi"/>
</dbReference>
<gene>
    <name evidence="10" type="ORF">AO440_003600</name>
</gene>
<comment type="subcellular location">
    <subcellularLocation>
        <location evidence="1">Endoplasmic reticulum membrane</location>
        <topology evidence="1">Multi-pass membrane protein</topology>
    </subcellularLocation>
</comment>
<feature type="transmembrane region" description="Helical" evidence="8">
    <location>
        <begin position="243"/>
        <end position="262"/>
    </location>
</feature>
<dbReference type="AlphaFoldDB" id="A0A0W0CSR4"/>
<evidence type="ECO:0000256" key="1">
    <source>
        <dbReference type="ARBA" id="ARBA00004477"/>
    </source>
</evidence>
<feature type="transmembrane region" description="Helical" evidence="8">
    <location>
        <begin position="381"/>
        <end position="402"/>
    </location>
</feature>
<keyword evidence="5 8" id="KW-1133">Transmembrane helix</keyword>
<proteinExistence type="inferred from homology"/>
<dbReference type="EMBL" id="LLZZ01000123">
    <property type="protein sequence ID" value="KTB02633.1"/>
    <property type="molecule type" value="Genomic_DNA"/>
</dbReference>
<dbReference type="VEuPathDB" id="FungiDB:B1J91_K08272g"/>
<dbReference type="PANTHER" id="PTHR14969">
    <property type="entry name" value="SPHINGOSINE-1-PHOSPHATE PHOSPHOHYDROLASE"/>
    <property type="match status" value="1"/>
</dbReference>
<dbReference type="InterPro" id="IPR000326">
    <property type="entry name" value="PAP2/HPO"/>
</dbReference>
<feature type="transmembrane region" description="Helical" evidence="8">
    <location>
        <begin position="211"/>
        <end position="231"/>
    </location>
</feature>
<dbReference type="GO" id="GO:0005789">
    <property type="term" value="C:endoplasmic reticulum membrane"/>
    <property type="evidence" value="ECO:0007669"/>
    <property type="project" value="UniProtKB-SubCell"/>
</dbReference>
<evidence type="ECO:0000256" key="3">
    <source>
        <dbReference type="ARBA" id="ARBA00022801"/>
    </source>
</evidence>
<feature type="transmembrane region" description="Helical" evidence="8">
    <location>
        <begin position="83"/>
        <end position="106"/>
    </location>
</feature>
<evidence type="ECO:0000256" key="5">
    <source>
        <dbReference type="ARBA" id="ARBA00022989"/>
    </source>
</evidence>
<evidence type="ECO:0000313" key="11">
    <source>
        <dbReference type="Proteomes" id="UP000054886"/>
    </source>
</evidence>
<dbReference type="CDD" id="cd03388">
    <property type="entry name" value="PAP2_SPPase1"/>
    <property type="match status" value="1"/>
</dbReference>
<reference evidence="10 11" key="1">
    <citation type="submission" date="2015-10" db="EMBL/GenBank/DDBJ databases">
        <title>Draft genomes sequences of Candida glabrata isolates 1A, 1B, 2A, 2B, 3A and 3B.</title>
        <authorList>
            <person name="Haavelsrud O.E."/>
            <person name="Gaustad P."/>
        </authorList>
    </citation>
    <scope>NUCLEOTIDE SEQUENCE [LARGE SCALE GENOMIC DNA]</scope>
    <source>
        <strain evidence="10">910700640</strain>
    </source>
</reference>
<evidence type="ECO:0000256" key="8">
    <source>
        <dbReference type="SAM" id="Phobius"/>
    </source>
</evidence>
<dbReference type="GO" id="GO:0046839">
    <property type="term" value="P:phospholipid dephosphorylation"/>
    <property type="evidence" value="ECO:0007669"/>
    <property type="project" value="EnsemblFungi"/>
</dbReference>
<feature type="transmembrane region" description="Helical" evidence="8">
    <location>
        <begin position="186"/>
        <end position="205"/>
    </location>
</feature>
<dbReference type="VEuPathDB" id="FungiDB:GWK60_K08085"/>
<keyword evidence="3" id="KW-0378">Hydrolase</keyword>
<dbReference type="SMART" id="SM00014">
    <property type="entry name" value="acidPPc"/>
    <property type="match status" value="1"/>
</dbReference>
<dbReference type="VEuPathDB" id="FungiDB:GVI51_K08129"/>
<evidence type="ECO:0000256" key="4">
    <source>
        <dbReference type="ARBA" id="ARBA00022824"/>
    </source>
</evidence>
<feature type="domain" description="Phosphatidic acid phosphatase type 2/haloperoxidase" evidence="9">
    <location>
        <begin position="109"/>
        <end position="229"/>
    </location>
</feature>
<evidence type="ECO:0000259" key="9">
    <source>
        <dbReference type="SMART" id="SM00014"/>
    </source>
</evidence>
<evidence type="ECO:0000313" key="10">
    <source>
        <dbReference type="EMBL" id="KTB02633.1"/>
    </source>
</evidence>
<evidence type="ECO:0000256" key="6">
    <source>
        <dbReference type="ARBA" id="ARBA00023136"/>
    </source>
</evidence>
<keyword evidence="4" id="KW-0256">Endoplasmic reticulum</keyword>
<feature type="transmembrane region" description="Helical" evidence="8">
    <location>
        <begin position="313"/>
        <end position="331"/>
    </location>
</feature>
<dbReference type="InterPro" id="IPR036938">
    <property type="entry name" value="PAP2/HPO_sf"/>
</dbReference>
<comment type="caution">
    <text evidence="10">The sequence shown here is derived from an EMBL/GenBank/DDBJ whole genome shotgun (WGS) entry which is preliminary data.</text>
</comment>
<dbReference type="PANTHER" id="PTHR14969:SF28">
    <property type="entry name" value="DIHYDROSPHINGOSINE 1-PHOSPHATE PHOSPHATASE LCB3-RELATED"/>
    <property type="match status" value="1"/>
</dbReference>
<keyword evidence="2 8" id="KW-0812">Transmembrane</keyword>
<keyword evidence="6 8" id="KW-0472">Membrane</keyword>
<dbReference type="Pfam" id="PF01569">
    <property type="entry name" value="PAP2"/>
    <property type="match status" value="1"/>
</dbReference>
<protein>
    <submittedName>
        <fullName evidence="10">Dihydrosphingosine 1-phosphate phosphatase YSR3</fullName>
    </submittedName>
</protein>